<feature type="transmembrane region" description="Helical" evidence="5">
    <location>
        <begin position="241"/>
        <end position="259"/>
    </location>
</feature>
<dbReference type="InterPro" id="IPR036259">
    <property type="entry name" value="MFS_trans_sf"/>
</dbReference>
<evidence type="ECO:0000313" key="8">
    <source>
        <dbReference type="Proteomes" id="UP001158049"/>
    </source>
</evidence>
<dbReference type="PROSITE" id="PS00216">
    <property type="entry name" value="SUGAR_TRANSPORT_1"/>
    <property type="match status" value="1"/>
</dbReference>
<dbReference type="RefSeq" id="WP_283442937.1">
    <property type="nucleotide sequence ID" value="NZ_FXUL01000010.1"/>
</dbReference>
<sequence length="397" mass="40338">MKAPLPLLVSGLGIAQIVSWGSLYYPISVLGESMQRDLGVSSTVLFGAFTLSLLISGMAAPMVGRLMDAHGARAVLCAGSLLAMGALLLTARASGPVGLYAGAMLSGVAMAACLYDAAFMALNQLAGDAYRRSVTGLTLFGGFASTVSWPLSQFLLGTVGWRDALLLYAGLQLALCLPLHALLLPARTGKTLAAQDAAPAAVVLPDTLWLATAFALASFVLSVLSVHLISLFRLSGLENGSAVFIATLVGPMQVLGRLLELGAGGRLRAVHVGAVAFASMVLALAGLFLLHGASPLAFVIAGLYGISNGLMTIVRGVVPAELYGRRHYGLLLGRLARPAFVARALAPFAFPLGLAGLGTGGVVLALGGVAALACWSYRAALREAAAAAAATAPSASA</sequence>
<evidence type="ECO:0000256" key="3">
    <source>
        <dbReference type="ARBA" id="ARBA00022989"/>
    </source>
</evidence>
<reference evidence="7 8" key="1">
    <citation type="submission" date="2017-05" db="EMBL/GenBank/DDBJ databases">
        <authorList>
            <person name="Varghese N."/>
            <person name="Submissions S."/>
        </authorList>
    </citation>
    <scope>NUCLEOTIDE SEQUENCE [LARGE SCALE GENOMIC DNA]</scope>
    <source>
        <strain evidence="7 8">DSM 26001</strain>
    </source>
</reference>
<evidence type="ECO:0000256" key="5">
    <source>
        <dbReference type="SAM" id="Phobius"/>
    </source>
</evidence>
<feature type="transmembrane region" description="Helical" evidence="5">
    <location>
        <begin position="7"/>
        <end position="27"/>
    </location>
</feature>
<name>A0ABY1QC47_9BURK</name>
<dbReference type="InterPro" id="IPR050327">
    <property type="entry name" value="Proton-linked_MCT"/>
</dbReference>
<keyword evidence="4 5" id="KW-0472">Membrane</keyword>
<dbReference type="PANTHER" id="PTHR11360">
    <property type="entry name" value="MONOCARBOXYLATE TRANSPORTER"/>
    <property type="match status" value="1"/>
</dbReference>
<evidence type="ECO:0000256" key="2">
    <source>
        <dbReference type="ARBA" id="ARBA00022692"/>
    </source>
</evidence>
<dbReference type="PANTHER" id="PTHR11360:SF308">
    <property type="entry name" value="BLL3089 PROTEIN"/>
    <property type="match status" value="1"/>
</dbReference>
<keyword evidence="3 5" id="KW-1133">Transmembrane helix</keyword>
<comment type="caution">
    <text evidence="7">The sequence shown here is derived from an EMBL/GenBank/DDBJ whole genome shotgun (WGS) entry which is preliminary data.</text>
</comment>
<dbReference type="Proteomes" id="UP001158049">
    <property type="component" value="Unassembled WGS sequence"/>
</dbReference>
<feature type="transmembrane region" description="Helical" evidence="5">
    <location>
        <begin position="39"/>
        <end position="60"/>
    </location>
</feature>
<keyword evidence="2 5" id="KW-0812">Transmembrane</keyword>
<dbReference type="EMBL" id="FXUL01000010">
    <property type="protein sequence ID" value="SMP64783.1"/>
    <property type="molecule type" value="Genomic_DNA"/>
</dbReference>
<organism evidence="7 8">
    <name type="scientific">Noviherbaspirillum suwonense</name>
    <dbReference type="NCBI Taxonomy" id="1224511"/>
    <lineage>
        <taxon>Bacteria</taxon>
        <taxon>Pseudomonadati</taxon>
        <taxon>Pseudomonadota</taxon>
        <taxon>Betaproteobacteria</taxon>
        <taxon>Burkholderiales</taxon>
        <taxon>Oxalobacteraceae</taxon>
        <taxon>Noviherbaspirillum</taxon>
    </lineage>
</organism>
<dbReference type="Pfam" id="PF07690">
    <property type="entry name" value="MFS_1"/>
    <property type="match status" value="1"/>
</dbReference>
<feature type="transmembrane region" description="Helical" evidence="5">
    <location>
        <begin position="356"/>
        <end position="375"/>
    </location>
</feature>
<protein>
    <submittedName>
        <fullName evidence="7">Major Facilitator Superfamily protein</fullName>
    </submittedName>
</protein>
<feature type="transmembrane region" description="Helical" evidence="5">
    <location>
        <begin position="72"/>
        <end position="91"/>
    </location>
</feature>
<dbReference type="PROSITE" id="PS50850">
    <property type="entry name" value="MFS"/>
    <property type="match status" value="1"/>
</dbReference>
<feature type="transmembrane region" description="Helical" evidence="5">
    <location>
        <begin position="296"/>
        <end position="318"/>
    </location>
</feature>
<feature type="transmembrane region" description="Helical" evidence="5">
    <location>
        <begin position="134"/>
        <end position="152"/>
    </location>
</feature>
<evidence type="ECO:0000259" key="6">
    <source>
        <dbReference type="PROSITE" id="PS50850"/>
    </source>
</evidence>
<feature type="transmembrane region" description="Helical" evidence="5">
    <location>
        <begin position="97"/>
        <end position="122"/>
    </location>
</feature>
<evidence type="ECO:0000256" key="1">
    <source>
        <dbReference type="ARBA" id="ARBA00004141"/>
    </source>
</evidence>
<dbReference type="InterPro" id="IPR020846">
    <property type="entry name" value="MFS_dom"/>
</dbReference>
<feature type="domain" description="Major facilitator superfamily (MFS) profile" evidence="6">
    <location>
        <begin position="1"/>
        <end position="385"/>
    </location>
</feature>
<gene>
    <name evidence="7" type="ORF">SAMN06295970_11093</name>
</gene>
<accession>A0ABY1QC47</accession>
<dbReference type="Gene3D" id="1.20.1250.20">
    <property type="entry name" value="MFS general substrate transporter like domains"/>
    <property type="match status" value="1"/>
</dbReference>
<feature type="transmembrane region" description="Helical" evidence="5">
    <location>
        <begin position="207"/>
        <end position="229"/>
    </location>
</feature>
<keyword evidence="8" id="KW-1185">Reference proteome</keyword>
<comment type="subcellular location">
    <subcellularLocation>
        <location evidence="1">Membrane</location>
        <topology evidence="1">Multi-pass membrane protein</topology>
    </subcellularLocation>
</comment>
<feature type="transmembrane region" description="Helical" evidence="5">
    <location>
        <begin position="164"/>
        <end position="186"/>
    </location>
</feature>
<feature type="transmembrane region" description="Helical" evidence="5">
    <location>
        <begin position="271"/>
        <end position="290"/>
    </location>
</feature>
<evidence type="ECO:0000313" key="7">
    <source>
        <dbReference type="EMBL" id="SMP64783.1"/>
    </source>
</evidence>
<dbReference type="SUPFAM" id="SSF103473">
    <property type="entry name" value="MFS general substrate transporter"/>
    <property type="match status" value="1"/>
</dbReference>
<dbReference type="InterPro" id="IPR011701">
    <property type="entry name" value="MFS"/>
</dbReference>
<proteinExistence type="predicted"/>
<evidence type="ECO:0000256" key="4">
    <source>
        <dbReference type="ARBA" id="ARBA00023136"/>
    </source>
</evidence>
<dbReference type="InterPro" id="IPR005829">
    <property type="entry name" value="Sugar_transporter_CS"/>
</dbReference>